<protein>
    <submittedName>
        <fullName evidence="1">Uncharacterized protein</fullName>
    </submittedName>
</protein>
<sequence>MDQVWGILCASFLEVQQALAFKIVTRDEAAWRHRFRGRHCDE</sequence>
<gene>
    <name evidence="1" type="ORF">SAHL_05045</name>
</gene>
<evidence type="ECO:0000313" key="2">
    <source>
        <dbReference type="Proteomes" id="UP000285123"/>
    </source>
</evidence>
<accession>A0A423Q1Y1</accession>
<reference evidence="1 2" key="1">
    <citation type="submission" date="2013-10" db="EMBL/GenBank/DDBJ databases">
        <title>Salinisphaera halophila YIM 95161 Genome Sequencing.</title>
        <authorList>
            <person name="Lai Q."/>
            <person name="Li C."/>
            <person name="Shao Z."/>
        </authorList>
    </citation>
    <scope>NUCLEOTIDE SEQUENCE [LARGE SCALE GENOMIC DNA]</scope>
    <source>
        <strain evidence="1 2">YIM 95161</strain>
    </source>
</reference>
<dbReference type="Proteomes" id="UP000285123">
    <property type="component" value="Unassembled WGS sequence"/>
</dbReference>
<comment type="caution">
    <text evidence="1">The sequence shown here is derived from an EMBL/GenBank/DDBJ whole genome shotgun (WGS) entry which is preliminary data.</text>
</comment>
<evidence type="ECO:0000313" key="1">
    <source>
        <dbReference type="EMBL" id="ROO32518.1"/>
    </source>
</evidence>
<proteinExistence type="predicted"/>
<dbReference type="AlphaFoldDB" id="A0A423Q1Y1"/>
<name>A0A423Q1Y1_9GAMM</name>
<organism evidence="1 2">
    <name type="scientific">Salinisphaera orenii YIM 95161</name>
    <dbReference type="NCBI Taxonomy" id="1051139"/>
    <lineage>
        <taxon>Bacteria</taxon>
        <taxon>Pseudomonadati</taxon>
        <taxon>Pseudomonadota</taxon>
        <taxon>Gammaproteobacteria</taxon>
        <taxon>Salinisphaerales</taxon>
        <taxon>Salinisphaeraceae</taxon>
        <taxon>Salinisphaera</taxon>
    </lineage>
</organism>
<dbReference type="EMBL" id="AYKF01000066">
    <property type="protein sequence ID" value="ROO32518.1"/>
    <property type="molecule type" value="Genomic_DNA"/>
</dbReference>